<accession>A0A9D7XE98</accession>
<proteinExistence type="predicted"/>
<dbReference type="InterPro" id="IPR026444">
    <property type="entry name" value="Secre_tail"/>
</dbReference>
<dbReference type="Proteomes" id="UP000808349">
    <property type="component" value="Unassembled WGS sequence"/>
</dbReference>
<organism evidence="3 4">
    <name type="scientific">Candidatus Defluviibacterium haderslevense</name>
    <dbReference type="NCBI Taxonomy" id="2981993"/>
    <lineage>
        <taxon>Bacteria</taxon>
        <taxon>Pseudomonadati</taxon>
        <taxon>Bacteroidota</taxon>
        <taxon>Saprospiria</taxon>
        <taxon>Saprospirales</taxon>
        <taxon>Saprospiraceae</taxon>
        <taxon>Candidatus Defluviibacterium</taxon>
    </lineage>
</organism>
<evidence type="ECO:0000313" key="3">
    <source>
        <dbReference type="EMBL" id="MBK9717535.1"/>
    </source>
</evidence>
<dbReference type="InterPro" id="IPR011050">
    <property type="entry name" value="Pectin_lyase_fold/virulence"/>
</dbReference>
<reference evidence="3 4" key="1">
    <citation type="submission" date="2020-10" db="EMBL/GenBank/DDBJ databases">
        <title>Connecting structure to function with the recovery of over 1000 high-quality activated sludge metagenome-assembled genomes encoding full-length rRNA genes using long-read sequencing.</title>
        <authorList>
            <person name="Singleton C.M."/>
            <person name="Petriglieri F."/>
            <person name="Kristensen J.M."/>
            <person name="Kirkegaard R.H."/>
            <person name="Michaelsen T.Y."/>
            <person name="Andersen M.H."/>
            <person name="Karst S.M."/>
            <person name="Dueholm M.S."/>
            <person name="Nielsen P.H."/>
            <person name="Albertsen M."/>
        </authorList>
    </citation>
    <scope>NUCLEOTIDE SEQUENCE [LARGE SCALE GENOMIC DNA]</scope>
    <source>
        <strain evidence="3">Ribe_18-Q3-R11-54_BAT3C.373</strain>
    </source>
</reference>
<dbReference type="EMBL" id="JADKFW010000004">
    <property type="protein sequence ID" value="MBK9717535.1"/>
    <property type="molecule type" value="Genomic_DNA"/>
</dbReference>
<dbReference type="NCBIfam" id="TIGR04183">
    <property type="entry name" value="Por_Secre_tail"/>
    <property type="match status" value="1"/>
</dbReference>
<comment type="caution">
    <text evidence="3">The sequence shown here is derived from an EMBL/GenBank/DDBJ whole genome shotgun (WGS) entry which is preliminary data.</text>
</comment>
<sequence>MIRFFFLILLFINIAENNLSANTIIVGVNQTYTSIQSAYNIAKPGDTILVNEGIYTQTEYLSGTKGNDKNNIYIISKKRHGAIYRGGSEAWHLSSVSFVVIDGFVFEKQTGNGVNIDDSGNLVTPATNIAISHCIFRDINATGNNDLLKLSGLDYFIISECSFLNGSLGGSGSGIDMVGCHNSRITKCTFENMGANSIQMKGGSQYIRIEKNYFKKGGQRAINIGGSTGLAFFRPQNATFEAADINVWSNIFIESDTPIAFVGCIRSKVVNNTIINPVIWIFRILQETVDPNRFAPCGMNEFTNNIIYFPNNIRTIVNIGPNTDPSSFIFSNNLWYNHQNPSFNQYNLPVAETGSIKGKDPLFVNFAQENFNLLKNSPAIGQGKSVIAPIEDYNGNLFEITNRSIGAIEYQKASNNDDLNTSSMLVYPNPSKGLIHIISNFLNNEHLRISIYSIQGIFIKSIPINTTTNPSIDLQMNDGTYMYIIEDSKKNILKRSLLLISK</sequence>
<name>A0A9D7XE98_9BACT</name>
<dbReference type="InterPro" id="IPR039448">
    <property type="entry name" value="Beta_helix"/>
</dbReference>
<dbReference type="Gene3D" id="2.160.20.10">
    <property type="entry name" value="Single-stranded right-handed beta-helix, Pectin lyase-like"/>
    <property type="match status" value="1"/>
</dbReference>
<dbReference type="InterPro" id="IPR006626">
    <property type="entry name" value="PbH1"/>
</dbReference>
<dbReference type="SUPFAM" id="SSF51126">
    <property type="entry name" value="Pectin lyase-like"/>
    <property type="match status" value="1"/>
</dbReference>
<dbReference type="SMART" id="SM00710">
    <property type="entry name" value="PbH1"/>
    <property type="match status" value="4"/>
</dbReference>
<gene>
    <name evidence="3" type="ORF">IPO85_08500</name>
</gene>
<protein>
    <submittedName>
        <fullName evidence="3">T9SS type A sorting domain-containing protein</fullName>
    </submittedName>
</protein>
<dbReference type="Pfam" id="PF18962">
    <property type="entry name" value="Por_Secre_tail"/>
    <property type="match status" value="1"/>
</dbReference>
<evidence type="ECO:0000313" key="4">
    <source>
        <dbReference type="Proteomes" id="UP000808349"/>
    </source>
</evidence>
<evidence type="ECO:0000259" key="2">
    <source>
        <dbReference type="Pfam" id="PF18962"/>
    </source>
</evidence>
<feature type="domain" description="Secretion system C-terminal sorting" evidence="2">
    <location>
        <begin position="426"/>
        <end position="495"/>
    </location>
</feature>
<feature type="domain" description="Right handed beta helix" evidence="1">
    <location>
        <begin position="78"/>
        <end position="229"/>
    </location>
</feature>
<dbReference type="InterPro" id="IPR012334">
    <property type="entry name" value="Pectin_lyas_fold"/>
</dbReference>
<evidence type="ECO:0000259" key="1">
    <source>
        <dbReference type="Pfam" id="PF13229"/>
    </source>
</evidence>
<dbReference type="Pfam" id="PF13229">
    <property type="entry name" value="Beta_helix"/>
    <property type="match status" value="1"/>
</dbReference>
<dbReference type="AlphaFoldDB" id="A0A9D7XE98"/>